<keyword evidence="2" id="KW-1185">Reference proteome</keyword>
<accession>A0A090IZP5</accession>
<dbReference type="EMBL" id="CCRF01000103">
    <property type="protein sequence ID" value="CEE03232.1"/>
    <property type="molecule type" value="Genomic_DNA"/>
</dbReference>
<name>A0A090IZP5_9BACI</name>
<dbReference type="RefSeq" id="WP_034773494.1">
    <property type="nucleotide sequence ID" value="NZ_CCRF01000103.1"/>
</dbReference>
<organism evidence="1 2">
    <name type="scientific">Caldibacillus thermoamylovorans</name>
    <dbReference type="NCBI Taxonomy" id="35841"/>
    <lineage>
        <taxon>Bacteria</taxon>
        <taxon>Bacillati</taxon>
        <taxon>Bacillota</taxon>
        <taxon>Bacilli</taxon>
        <taxon>Bacillales</taxon>
        <taxon>Bacillaceae</taxon>
        <taxon>Caldibacillus</taxon>
    </lineage>
</organism>
<reference evidence="1 2" key="1">
    <citation type="submission" date="2014-07" db="EMBL/GenBank/DDBJ databases">
        <authorList>
            <person name="Wibberg Daniel"/>
        </authorList>
    </citation>
    <scope>NUCLEOTIDE SEQUENCE [LARGE SCALE GENOMIC DNA]</scope>
</reference>
<sequence length="97" mass="11888">MREILAVLKYIKVQREVDYIGFQQKYIEEERYMYLYKDKLVTRYHEFPLETIFDLSYKPFGSEGGTLYLHTNHGVYTYHLHSDPQLFIEAFKRHQMK</sequence>
<proteinExistence type="predicted"/>
<gene>
    <name evidence="1" type="ORF">BT1A1_3451</name>
</gene>
<dbReference type="AlphaFoldDB" id="A0A090IZP5"/>
<evidence type="ECO:0008006" key="3">
    <source>
        <dbReference type="Google" id="ProtNLM"/>
    </source>
</evidence>
<evidence type="ECO:0000313" key="1">
    <source>
        <dbReference type="EMBL" id="CEE03232.1"/>
    </source>
</evidence>
<protein>
    <recommendedName>
        <fullName evidence="3">Bacterial Pleckstrin homology domain-containing protein</fullName>
    </recommendedName>
</protein>
<evidence type="ECO:0000313" key="2">
    <source>
        <dbReference type="Proteomes" id="UP000040576"/>
    </source>
</evidence>
<dbReference type="Proteomes" id="UP000040576">
    <property type="component" value="Unassembled WGS sequence"/>
</dbReference>